<dbReference type="InterPro" id="IPR012347">
    <property type="entry name" value="Ferritin-like"/>
</dbReference>
<feature type="domain" description="Ferritin/DPS" evidence="3">
    <location>
        <begin position="8"/>
        <end position="143"/>
    </location>
</feature>
<dbReference type="PRINTS" id="PR01346">
    <property type="entry name" value="HELNAPAPROT"/>
</dbReference>
<dbReference type="InterPro" id="IPR002177">
    <property type="entry name" value="DPS_DNA-bd"/>
</dbReference>
<dbReference type="EMBL" id="FQUL01000008">
    <property type="protein sequence ID" value="SHE51044.1"/>
    <property type="molecule type" value="Genomic_DNA"/>
</dbReference>
<evidence type="ECO:0000256" key="1">
    <source>
        <dbReference type="ARBA" id="ARBA00009497"/>
    </source>
</evidence>
<organism evidence="4 5">
    <name type="scientific">Ferrithrix thermotolerans DSM 19514</name>
    <dbReference type="NCBI Taxonomy" id="1121881"/>
    <lineage>
        <taxon>Bacteria</taxon>
        <taxon>Bacillati</taxon>
        <taxon>Actinomycetota</taxon>
        <taxon>Acidimicrobiia</taxon>
        <taxon>Acidimicrobiales</taxon>
        <taxon>Acidimicrobiaceae</taxon>
        <taxon>Ferrithrix</taxon>
    </lineage>
</organism>
<keyword evidence="4" id="KW-0238">DNA-binding</keyword>
<dbReference type="InterPro" id="IPR009078">
    <property type="entry name" value="Ferritin-like_SF"/>
</dbReference>
<protein>
    <submittedName>
        <fullName evidence="4">Starvation-inducible DNA-binding protein</fullName>
    </submittedName>
</protein>
<gene>
    <name evidence="4" type="ORF">SAMN02745225_00815</name>
</gene>
<dbReference type="PANTHER" id="PTHR42932">
    <property type="entry name" value="GENERAL STRESS PROTEIN 20U"/>
    <property type="match status" value="1"/>
</dbReference>
<dbReference type="RefSeq" id="WP_072788983.1">
    <property type="nucleotide sequence ID" value="NZ_FQUL01000008.1"/>
</dbReference>
<dbReference type="PANTHER" id="PTHR42932:SF1">
    <property type="entry name" value="GENERAL STRESS PROTEIN 20U"/>
    <property type="match status" value="1"/>
</dbReference>
<evidence type="ECO:0000259" key="3">
    <source>
        <dbReference type="Pfam" id="PF00210"/>
    </source>
</evidence>
<dbReference type="Gene3D" id="1.20.1260.10">
    <property type="match status" value="1"/>
</dbReference>
<dbReference type="SUPFAM" id="SSF47240">
    <property type="entry name" value="Ferritin-like"/>
    <property type="match status" value="1"/>
</dbReference>
<dbReference type="GO" id="GO:0008199">
    <property type="term" value="F:ferric iron binding"/>
    <property type="evidence" value="ECO:0007669"/>
    <property type="project" value="InterPro"/>
</dbReference>
<sequence length="146" mass="16166">MNNSKKLERLNEEVARLYTLSLVAKQVHWNMKGQNFLSIHQLLDTLATELRDIADETAERSSALGSVPEISPHTLVAQSFAGNVPSGKVSTEEAAKYFREVLGDEIDSLVELAKTISDSDPITQDICIASARKLSKLQWLFQSHGL</sequence>
<dbReference type="STRING" id="1121881.SAMN02745225_00815"/>
<reference evidence="5" key="1">
    <citation type="submission" date="2016-11" db="EMBL/GenBank/DDBJ databases">
        <authorList>
            <person name="Varghese N."/>
            <person name="Submissions S."/>
        </authorList>
    </citation>
    <scope>NUCLEOTIDE SEQUENCE [LARGE SCALE GENOMIC DNA]</scope>
    <source>
        <strain evidence="5">DSM 19514</strain>
    </source>
</reference>
<dbReference type="Pfam" id="PF00210">
    <property type="entry name" value="Ferritin"/>
    <property type="match status" value="1"/>
</dbReference>
<keyword evidence="5" id="KW-1185">Reference proteome</keyword>
<dbReference type="GO" id="GO:0003677">
    <property type="term" value="F:DNA binding"/>
    <property type="evidence" value="ECO:0007669"/>
    <property type="project" value="UniProtKB-KW"/>
</dbReference>
<evidence type="ECO:0000313" key="4">
    <source>
        <dbReference type="EMBL" id="SHE51044.1"/>
    </source>
</evidence>
<dbReference type="AlphaFoldDB" id="A0A1M4U327"/>
<name>A0A1M4U327_9ACTN</name>
<dbReference type="PIRSF" id="PIRSF005900">
    <property type="entry name" value="Dps"/>
    <property type="match status" value="1"/>
</dbReference>
<proteinExistence type="inferred from homology"/>
<dbReference type="CDD" id="cd01043">
    <property type="entry name" value="DPS"/>
    <property type="match status" value="1"/>
</dbReference>
<evidence type="ECO:0000313" key="5">
    <source>
        <dbReference type="Proteomes" id="UP000184295"/>
    </source>
</evidence>
<comment type="similarity">
    <text evidence="1 2">Belongs to the Dps family.</text>
</comment>
<accession>A0A1M4U327</accession>
<evidence type="ECO:0000256" key="2">
    <source>
        <dbReference type="RuleBase" id="RU003875"/>
    </source>
</evidence>
<dbReference type="Proteomes" id="UP000184295">
    <property type="component" value="Unassembled WGS sequence"/>
</dbReference>
<dbReference type="InterPro" id="IPR008331">
    <property type="entry name" value="Ferritin_DPS_dom"/>
</dbReference>